<organism evidence="2 3">
    <name type="scientific">Komarekiella delphini-convector SJRDD-AB1</name>
    <dbReference type="NCBI Taxonomy" id="2593771"/>
    <lineage>
        <taxon>Bacteria</taxon>
        <taxon>Bacillati</taxon>
        <taxon>Cyanobacteriota</taxon>
        <taxon>Cyanophyceae</taxon>
        <taxon>Nostocales</taxon>
        <taxon>Nostocaceae</taxon>
        <taxon>Komarekiella</taxon>
        <taxon>Komarekiella delphini-convector</taxon>
    </lineage>
</organism>
<name>A0AA40T3Y4_9NOST</name>
<evidence type="ECO:0000313" key="3">
    <source>
        <dbReference type="Proteomes" id="UP001165986"/>
    </source>
</evidence>
<comment type="caution">
    <text evidence="2">The sequence shown here is derived from an EMBL/GenBank/DDBJ whole genome shotgun (WGS) entry which is preliminary data.</text>
</comment>
<proteinExistence type="predicted"/>
<feature type="region of interest" description="Disordered" evidence="1">
    <location>
        <begin position="28"/>
        <end position="47"/>
    </location>
</feature>
<reference evidence="2" key="1">
    <citation type="submission" date="2019-07" db="EMBL/GenBank/DDBJ databases">
        <title>Toxilogical consequences of a new and cryptic species of cyanobacteria (Komarekiella delphini-convector) recovered from the epidermis of a bottlenose dolphin and 1500 ft. in the air.</title>
        <authorList>
            <person name="Brown A.O."/>
            <person name="Dvorak P."/>
            <person name="Villanueva C.D."/>
            <person name="Foss A.J."/>
            <person name="Garvey A.D."/>
            <person name="Gibson Q.A."/>
            <person name="Johansen J.R."/>
            <person name="Casamatta D.A."/>
        </authorList>
    </citation>
    <scope>NUCLEOTIDE SEQUENCE</scope>
    <source>
        <strain evidence="2">SJRDD-AB1</strain>
    </source>
</reference>
<keyword evidence="3" id="KW-1185">Reference proteome</keyword>
<evidence type="ECO:0000313" key="2">
    <source>
        <dbReference type="EMBL" id="MBD6620494.1"/>
    </source>
</evidence>
<dbReference type="Proteomes" id="UP001165986">
    <property type="component" value="Unassembled WGS sequence"/>
</dbReference>
<gene>
    <name evidence="2" type="ORF">FNW02_33115</name>
</gene>
<dbReference type="EMBL" id="VJXY01000068">
    <property type="protein sequence ID" value="MBD6620494.1"/>
    <property type="molecule type" value="Genomic_DNA"/>
</dbReference>
<feature type="compositionally biased region" description="Low complexity" evidence="1">
    <location>
        <begin position="31"/>
        <end position="44"/>
    </location>
</feature>
<protein>
    <submittedName>
        <fullName evidence="2">Uncharacterized protein</fullName>
    </submittedName>
</protein>
<sequence>MQQYIWNLLILGLGASTFIITPCNAQTPVESNSKNTNNISSTSSEQTPAIIELSDSASSTNSELPIFTEATPNSSVSSASIAATKPKPRIPIFSRVFPSPSMQQ</sequence>
<evidence type="ECO:0000256" key="1">
    <source>
        <dbReference type="SAM" id="MobiDB-lite"/>
    </source>
</evidence>
<accession>A0AA40T3Y4</accession>
<dbReference type="RefSeq" id="WP_191761805.1">
    <property type="nucleotide sequence ID" value="NZ_VJXY01000068.1"/>
</dbReference>
<dbReference type="AlphaFoldDB" id="A0AA40T3Y4"/>